<comment type="caution">
    <text evidence="2">The sequence shown here is derived from an EMBL/GenBank/DDBJ whole genome shotgun (WGS) entry which is preliminary data.</text>
</comment>
<protein>
    <submittedName>
        <fullName evidence="2">Uncharacterized protein</fullName>
    </submittedName>
</protein>
<dbReference type="Proteomes" id="UP001595583">
    <property type="component" value="Unassembled WGS sequence"/>
</dbReference>
<proteinExistence type="predicted"/>
<reference evidence="3" key="1">
    <citation type="journal article" date="2019" name="Int. J. Syst. Evol. Microbiol.">
        <title>The Global Catalogue of Microorganisms (GCM) 10K type strain sequencing project: providing services to taxonomists for standard genome sequencing and annotation.</title>
        <authorList>
            <consortium name="The Broad Institute Genomics Platform"/>
            <consortium name="The Broad Institute Genome Sequencing Center for Infectious Disease"/>
            <person name="Wu L."/>
            <person name="Ma J."/>
        </authorList>
    </citation>
    <scope>NUCLEOTIDE SEQUENCE [LARGE SCALE GENOMIC DNA]</scope>
    <source>
        <strain evidence="3">KCTC 52165</strain>
    </source>
</reference>
<feature type="region of interest" description="Disordered" evidence="1">
    <location>
        <begin position="133"/>
        <end position="174"/>
    </location>
</feature>
<name>A0ABV7KCL0_9HYPH</name>
<evidence type="ECO:0000313" key="2">
    <source>
        <dbReference type="EMBL" id="MFC3206864.1"/>
    </source>
</evidence>
<dbReference type="EMBL" id="JBHRTK010000012">
    <property type="protein sequence ID" value="MFC3206864.1"/>
    <property type="molecule type" value="Genomic_DNA"/>
</dbReference>
<dbReference type="RefSeq" id="WP_378220667.1">
    <property type="nucleotide sequence ID" value="NZ_JBHRTK010000012.1"/>
</dbReference>
<organism evidence="2 3">
    <name type="scientific">Aquamicrobium soli</name>
    <dbReference type="NCBI Taxonomy" id="1811518"/>
    <lineage>
        <taxon>Bacteria</taxon>
        <taxon>Pseudomonadati</taxon>
        <taxon>Pseudomonadota</taxon>
        <taxon>Alphaproteobacteria</taxon>
        <taxon>Hyphomicrobiales</taxon>
        <taxon>Phyllobacteriaceae</taxon>
        <taxon>Aquamicrobium</taxon>
    </lineage>
</organism>
<feature type="compositionally biased region" description="Basic and acidic residues" evidence="1">
    <location>
        <begin position="139"/>
        <end position="150"/>
    </location>
</feature>
<sequence length="324" mass="35025">MATYKTFADALSAPQPAKPAPTAANDNHRQPKRKESRYRGTLPALRWLYDNHPDVAPAMADAVQALSVSNWDPEAGDDYLEIRPTVGELVRAATDADCGEWCAPKVGHDKDGNSYIRLGALRFERGQLVEYGKTRKGRKLEPREMSRPRDTQPAATRDPSKYLAGTPARSPLHAEPYQRPFSVEPALPPMYDPQRDVEANRALLRSFGVDGSVPFDRLPVFGNGARATRCPPAIAKGAEFLGGVVGLSGTSSSGAVNMGDLPPRQKGEVLRIVDAVASGATLKEIGERMGYNGGYKFRAAGEAIVDAAKVLIAVNDNNRKKFAA</sequence>
<gene>
    <name evidence="2" type="ORF">ACFOHJ_11625</name>
</gene>
<keyword evidence="3" id="KW-1185">Reference proteome</keyword>
<evidence type="ECO:0000256" key="1">
    <source>
        <dbReference type="SAM" id="MobiDB-lite"/>
    </source>
</evidence>
<evidence type="ECO:0000313" key="3">
    <source>
        <dbReference type="Proteomes" id="UP001595583"/>
    </source>
</evidence>
<accession>A0ABV7KCL0</accession>
<feature type="region of interest" description="Disordered" evidence="1">
    <location>
        <begin position="1"/>
        <end position="39"/>
    </location>
</feature>